<dbReference type="PROSITE" id="PS50181">
    <property type="entry name" value="FBOX"/>
    <property type="match status" value="1"/>
</dbReference>
<proteinExistence type="predicted"/>
<dbReference type="EMBL" id="CALNXI010000219">
    <property type="protein sequence ID" value="CAH3022449.1"/>
    <property type="molecule type" value="Genomic_DNA"/>
</dbReference>
<dbReference type="Pfam" id="PF12937">
    <property type="entry name" value="F-box-like"/>
    <property type="match status" value="1"/>
</dbReference>
<dbReference type="Gene3D" id="3.80.10.10">
    <property type="entry name" value="Ribonuclease Inhibitor"/>
    <property type="match status" value="1"/>
</dbReference>
<dbReference type="InterPro" id="IPR001810">
    <property type="entry name" value="F-box_dom"/>
</dbReference>
<gene>
    <name evidence="2" type="ORF">PEVE_00015417</name>
</gene>
<evidence type="ECO:0000259" key="1">
    <source>
        <dbReference type="PROSITE" id="PS50181"/>
    </source>
</evidence>
<keyword evidence="3" id="KW-1185">Reference proteome</keyword>
<evidence type="ECO:0000313" key="3">
    <source>
        <dbReference type="Proteomes" id="UP001159427"/>
    </source>
</evidence>
<sequence>METLPNELLSEIFLFLHPVYDELARFSVVCRRWNEIIDRTPSLWEHMHLKLEKLTKAEKSIVFRCLRKFNKFIKCLRVPSLDVAFGCDFWFFIRLVTLEMTNITCLDVPTLPWSIEQFVALKSAENLKELSLYGFWDLSDMEWIQRYYHSVSLINLGHLQLLKERCRKLEVLKLSINMMRISDSRALIESLNALKLKELQISAYNSSTANIQMNQSGIKVLKCLLSSHQGLIISKMELQYVSIGHKELRLLLRKLASLRWLKLSFADVHRCMTGYQYLESKSLKSFELHNLPAKNIVNLKCSMPKLRRLQVTTCSSLRSLQVISPLLQHLFLETLLKLRSLHVTSTTIKLLEVVNCKSLTSNVVDAVLQRNKKAQFYVIRGHLEGFQLFKTGVSCSLTRLSVWLTYDCTVECIQVHCPSLEYFCCIDCDTLGESLIPTEGLTCVDLRCNNLGSASISLPRVGSINVKCKTIGEILLNEGERKSFEMPCSVVRVEAEDQLRTFCANKCIFNRVEIKAGKIDNLDFQGCRIKGVLKLEGGMIDELCMRKLMETQINVDLIIRCDEMNKFILQECRSLSIVSIFPDEIHLLKSLVKITSDSYVVPDTNYSYEESQELKGQGICSNVMSPIKMISTSNCPRFTGLRLYHTKRTPSEIQDSVFLQCLWNS</sequence>
<name>A0ABN8M6N1_9CNID</name>
<accession>A0ABN8M6N1</accession>
<dbReference type="SMART" id="SM00256">
    <property type="entry name" value="FBOX"/>
    <property type="match status" value="1"/>
</dbReference>
<dbReference type="Gene3D" id="1.20.1280.50">
    <property type="match status" value="1"/>
</dbReference>
<evidence type="ECO:0000313" key="2">
    <source>
        <dbReference type="EMBL" id="CAH3022449.1"/>
    </source>
</evidence>
<reference evidence="2 3" key="1">
    <citation type="submission" date="2022-05" db="EMBL/GenBank/DDBJ databases">
        <authorList>
            <consortium name="Genoscope - CEA"/>
            <person name="William W."/>
        </authorList>
    </citation>
    <scope>NUCLEOTIDE SEQUENCE [LARGE SCALE GENOMIC DNA]</scope>
</reference>
<dbReference type="InterPro" id="IPR032675">
    <property type="entry name" value="LRR_dom_sf"/>
</dbReference>
<dbReference type="SUPFAM" id="SSF81383">
    <property type="entry name" value="F-box domain"/>
    <property type="match status" value="1"/>
</dbReference>
<comment type="caution">
    <text evidence="2">The sequence shown here is derived from an EMBL/GenBank/DDBJ whole genome shotgun (WGS) entry which is preliminary data.</text>
</comment>
<protein>
    <recommendedName>
        <fullName evidence="1">F-box domain-containing protein</fullName>
    </recommendedName>
</protein>
<feature type="domain" description="F-box" evidence="1">
    <location>
        <begin position="1"/>
        <end position="47"/>
    </location>
</feature>
<organism evidence="2 3">
    <name type="scientific">Porites evermanni</name>
    <dbReference type="NCBI Taxonomy" id="104178"/>
    <lineage>
        <taxon>Eukaryota</taxon>
        <taxon>Metazoa</taxon>
        <taxon>Cnidaria</taxon>
        <taxon>Anthozoa</taxon>
        <taxon>Hexacorallia</taxon>
        <taxon>Scleractinia</taxon>
        <taxon>Fungiina</taxon>
        <taxon>Poritidae</taxon>
        <taxon>Porites</taxon>
    </lineage>
</organism>
<dbReference type="Proteomes" id="UP001159427">
    <property type="component" value="Unassembled WGS sequence"/>
</dbReference>
<dbReference type="InterPro" id="IPR036047">
    <property type="entry name" value="F-box-like_dom_sf"/>
</dbReference>